<sequence>MERISIIIPPKPGHEHEYPKDQPITLDICSDSMASLSKDADLPSSKLPFTWKLYEMLEDVEENGQDHIISWVNNGKGFQVHNLDLFVEQIIPIYFKQSKYKSFQRQLYFYNFKRVSKGAAMGSYYHPMFVRGNKTRCLSITPKKACKNKKINDNPCEDRDDMLMNRVVPRDEPTTSSIMSANEQETKHSIRRVLPSRMPGQSEANLDKNGKQTEVYDHSGNIRSVPAVVPLTSMENSKNNQSEQCQQLQDQPRGMSRRQLEGFRNDEDLNDGVACDVFGSMIFHFVRGVPQV</sequence>
<dbReference type="GO" id="GO:0043565">
    <property type="term" value="F:sequence-specific DNA binding"/>
    <property type="evidence" value="ECO:0007669"/>
    <property type="project" value="InterPro"/>
</dbReference>
<dbReference type="PANTHER" id="PTHR10015">
    <property type="entry name" value="HEAT SHOCK TRANSCRIPTION FACTOR"/>
    <property type="match status" value="1"/>
</dbReference>
<evidence type="ECO:0000259" key="4">
    <source>
        <dbReference type="SMART" id="SM00415"/>
    </source>
</evidence>
<evidence type="ECO:0000256" key="2">
    <source>
        <dbReference type="RuleBase" id="RU004020"/>
    </source>
</evidence>
<dbReference type="AlphaFoldDB" id="A0A9K3KG08"/>
<dbReference type="Pfam" id="PF00447">
    <property type="entry name" value="HSF_DNA-bind"/>
    <property type="match status" value="1"/>
</dbReference>
<reference evidence="5" key="1">
    <citation type="journal article" date="2021" name="Sci. Rep.">
        <title>Diploid genomic architecture of Nitzschia inconspicua, an elite biomass production diatom.</title>
        <authorList>
            <person name="Oliver A."/>
            <person name="Podell S."/>
            <person name="Pinowska A."/>
            <person name="Traller J.C."/>
            <person name="Smith S.R."/>
            <person name="McClure R."/>
            <person name="Beliaev A."/>
            <person name="Bohutskyi P."/>
            <person name="Hill E.A."/>
            <person name="Rabines A."/>
            <person name="Zheng H."/>
            <person name="Allen L.Z."/>
            <person name="Kuo A."/>
            <person name="Grigoriev I.V."/>
            <person name="Allen A.E."/>
            <person name="Hazlebeck D."/>
            <person name="Allen E.E."/>
        </authorList>
    </citation>
    <scope>NUCLEOTIDE SEQUENCE</scope>
    <source>
        <strain evidence="5">Hildebrandi</strain>
    </source>
</reference>
<dbReference type="OrthoDB" id="60033at2759"/>
<dbReference type="Proteomes" id="UP000693970">
    <property type="component" value="Unassembled WGS sequence"/>
</dbReference>
<organism evidence="5 6">
    <name type="scientific">Nitzschia inconspicua</name>
    <dbReference type="NCBI Taxonomy" id="303405"/>
    <lineage>
        <taxon>Eukaryota</taxon>
        <taxon>Sar</taxon>
        <taxon>Stramenopiles</taxon>
        <taxon>Ochrophyta</taxon>
        <taxon>Bacillariophyta</taxon>
        <taxon>Bacillariophyceae</taxon>
        <taxon>Bacillariophycidae</taxon>
        <taxon>Bacillariales</taxon>
        <taxon>Bacillariaceae</taxon>
        <taxon>Nitzschia</taxon>
    </lineage>
</organism>
<dbReference type="GO" id="GO:0003700">
    <property type="term" value="F:DNA-binding transcription factor activity"/>
    <property type="evidence" value="ECO:0007669"/>
    <property type="project" value="InterPro"/>
</dbReference>
<comment type="similarity">
    <text evidence="2">Belongs to the HSF family.</text>
</comment>
<name>A0A9K3KG08_9STRA</name>
<keyword evidence="6" id="KW-1185">Reference proteome</keyword>
<evidence type="ECO:0000256" key="1">
    <source>
        <dbReference type="ARBA" id="ARBA00023125"/>
    </source>
</evidence>
<dbReference type="PANTHER" id="PTHR10015:SF206">
    <property type="entry name" value="HSF-TYPE DNA-BINDING DOMAIN-CONTAINING PROTEIN"/>
    <property type="match status" value="1"/>
</dbReference>
<dbReference type="EMBL" id="JAGRRH010000024">
    <property type="protein sequence ID" value="KAG7342654.1"/>
    <property type="molecule type" value="Genomic_DNA"/>
</dbReference>
<proteinExistence type="inferred from homology"/>
<gene>
    <name evidence="5" type="ORF">IV203_020598</name>
</gene>
<feature type="region of interest" description="Disordered" evidence="3">
    <location>
        <begin position="194"/>
        <end position="213"/>
    </location>
</feature>
<feature type="compositionally biased region" description="Polar residues" evidence="3">
    <location>
        <begin position="235"/>
        <end position="250"/>
    </location>
</feature>
<protein>
    <submittedName>
        <fullName evidence="5">HSF-type DNA-binding protein</fullName>
    </submittedName>
</protein>
<accession>A0A9K3KG08</accession>
<dbReference type="InterPro" id="IPR000232">
    <property type="entry name" value="HSF_DNA-bd"/>
</dbReference>
<keyword evidence="1 5" id="KW-0238">DNA-binding</keyword>
<evidence type="ECO:0000256" key="3">
    <source>
        <dbReference type="SAM" id="MobiDB-lite"/>
    </source>
</evidence>
<evidence type="ECO:0000313" key="5">
    <source>
        <dbReference type="EMBL" id="KAG7342654.1"/>
    </source>
</evidence>
<evidence type="ECO:0000313" key="6">
    <source>
        <dbReference type="Proteomes" id="UP000693970"/>
    </source>
</evidence>
<reference evidence="5" key="2">
    <citation type="submission" date="2021-04" db="EMBL/GenBank/DDBJ databases">
        <authorList>
            <person name="Podell S."/>
        </authorList>
    </citation>
    <scope>NUCLEOTIDE SEQUENCE</scope>
    <source>
        <strain evidence="5">Hildebrandi</strain>
    </source>
</reference>
<feature type="region of interest" description="Disordered" evidence="3">
    <location>
        <begin position="235"/>
        <end position="255"/>
    </location>
</feature>
<dbReference type="SMART" id="SM00415">
    <property type="entry name" value="HSF"/>
    <property type="match status" value="1"/>
</dbReference>
<dbReference type="FunFam" id="1.10.10.10:FF:000479">
    <property type="entry name" value="Predicted protein"/>
    <property type="match status" value="1"/>
</dbReference>
<comment type="caution">
    <text evidence="5">The sequence shown here is derived from an EMBL/GenBank/DDBJ whole genome shotgun (WGS) entry which is preliminary data.</text>
</comment>
<feature type="domain" description="HSF-type DNA-binding" evidence="4">
    <location>
        <begin position="45"/>
        <end position="143"/>
    </location>
</feature>